<accession>A0AAN9J925</accession>
<gene>
    <name evidence="2" type="ORF">RJT34_17316</name>
</gene>
<comment type="caution">
    <text evidence="2">The sequence shown here is derived from an EMBL/GenBank/DDBJ whole genome shotgun (WGS) entry which is preliminary data.</text>
</comment>
<sequence length="88" mass="9810">MFGNGEFSVKLKENFDPTVFPQQCNHFFFIHIAYSPLFQDCLVAPPASPKARISGRELELSPVGDHGMRKPSVAQTPHHDAQEESADL</sequence>
<evidence type="ECO:0000313" key="3">
    <source>
        <dbReference type="Proteomes" id="UP001359559"/>
    </source>
</evidence>
<organism evidence="2 3">
    <name type="scientific">Clitoria ternatea</name>
    <name type="common">Butterfly pea</name>
    <dbReference type="NCBI Taxonomy" id="43366"/>
    <lineage>
        <taxon>Eukaryota</taxon>
        <taxon>Viridiplantae</taxon>
        <taxon>Streptophyta</taxon>
        <taxon>Embryophyta</taxon>
        <taxon>Tracheophyta</taxon>
        <taxon>Spermatophyta</taxon>
        <taxon>Magnoliopsida</taxon>
        <taxon>eudicotyledons</taxon>
        <taxon>Gunneridae</taxon>
        <taxon>Pentapetalae</taxon>
        <taxon>rosids</taxon>
        <taxon>fabids</taxon>
        <taxon>Fabales</taxon>
        <taxon>Fabaceae</taxon>
        <taxon>Papilionoideae</taxon>
        <taxon>50 kb inversion clade</taxon>
        <taxon>NPAAA clade</taxon>
        <taxon>indigoferoid/millettioid clade</taxon>
        <taxon>Phaseoleae</taxon>
        <taxon>Clitoria</taxon>
    </lineage>
</organism>
<dbReference type="EMBL" id="JAYKXN010000004">
    <property type="protein sequence ID" value="KAK7294427.1"/>
    <property type="molecule type" value="Genomic_DNA"/>
</dbReference>
<evidence type="ECO:0000256" key="1">
    <source>
        <dbReference type="SAM" id="MobiDB-lite"/>
    </source>
</evidence>
<dbReference type="AlphaFoldDB" id="A0AAN9J925"/>
<evidence type="ECO:0000313" key="2">
    <source>
        <dbReference type="EMBL" id="KAK7294427.1"/>
    </source>
</evidence>
<protein>
    <submittedName>
        <fullName evidence="2">Uncharacterized protein</fullName>
    </submittedName>
</protein>
<proteinExistence type="predicted"/>
<name>A0AAN9J925_CLITE</name>
<dbReference type="Proteomes" id="UP001359559">
    <property type="component" value="Unassembled WGS sequence"/>
</dbReference>
<feature type="region of interest" description="Disordered" evidence="1">
    <location>
        <begin position="61"/>
        <end position="88"/>
    </location>
</feature>
<reference evidence="2 3" key="1">
    <citation type="submission" date="2024-01" db="EMBL/GenBank/DDBJ databases">
        <title>The genomes of 5 underutilized Papilionoideae crops provide insights into root nodulation and disease resistance.</title>
        <authorList>
            <person name="Yuan L."/>
        </authorList>
    </citation>
    <scope>NUCLEOTIDE SEQUENCE [LARGE SCALE GENOMIC DNA]</scope>
    <source>
        <strain evidence="2">LY-2023</strain>
        <tissue evidence="2">Leaf</tissue>
    </source>
</reference>
<keyword evidence="3" id="KW-1185">Reference proteome</keyword>